<accession>A0ABT8Y7H3</accession>
<feature type="modified residue" description="4-aspartylphosphate" evidence="2">
    <location>
        <position position="53"/>
    </location>
</feature>
<comment type="caution">
    <text evidence="4">The sequence shown here is derived from an EMBL/GenBank/DDBJ whole genome shotgun (WGS) entry which is preliminary data.</text>
</comment>
<evidence type="ECO:0000259" key="3">
    <source>
        <dbReference type="PROSITE" id="PS50110"/>
    </source>
</evidence>
<keyword evidence="1 2" id="KW-0597">Phosphoprotein</keyword>
<dbReference type="Proteomes" id="UP001169764">
    <property type="component" value="Unassembled WGS sequence"/>
</dbReference>
<dbReference type="InterPro" id="IPR011006">
    <property type="entry name" value="CheY-like_superfamily"/>
</dbReference>
<name>A0ABT8Y7H3_9SPHN</name>
<sequence length="133" mass="14554">MAKKVLVVEDNELNLKLFCDLLRAHHFVTEPVPDGREAIDRARHFAPDLIVMDIQLPHVSGIELIELLKRDAALAAIPVMAVTAYAAKGDEERIRAAGAEGYISKPVTVSNFMAAVRKLIGHDPEAVPDHRAA</sequence>
<dbReference type="SUPFAM" id="SSF52172">
    <property type="entry name" value="CheY-like"/>
    <property type="match status" value="1"/>
</dbReference>
<dbReference type="InterPro" id="IPR001789">
    <property type="entry name" value="Sig_transdc_resp-reg_receiver"/>
</dbReference>
<dbReference type="PANTHER" id="PTHR44591">
    <property type="entry name" value="STRESS RESPONSE REGULATOR PROTEIN 1"/>
    <property type="match status" value="1"/>
</dbReference>
<dbReference type="Pfam" id="PF00072">
    <property type="entry name" value="Response_reg"/>
    <property type="match status" value="1"/>
</dbReference>
<dbReference type="Gene3D" id="3.40.50.2300">
    <property type="match status" value="1"/>
</dbReference>
<protein>
    <submittedName>
        <fullName evidence="4">Response regulator</fullName>
    </submittedName>
</protein>
<proteinExistence type="predicted"/>
<reference evidence="4" key="1">
    <citation type="submission" date="2023-07" db="EMBL/GenBank/DDBJ databases">
        <authorList>
            <person name="Kim M."/>
        </authorList>
    </citation>
    <scope>NUCLEOTIDE SEQUENCE</scope>
    <source>
        <strain evidence="4">BIUV-7</strain>
    </source>
</reference>
<evidence type="ECO:0000256" key="1">
    <source>
        <dbReference type="ARBA" id="ARBA00022553"/>
    </source>
</evidence>
<keyword evidence="5" id="KW-1185">Reference proteome</keyword>
<organism evidence="4 5">
    <name type="scientific">Sphingomonas natans</name>
    <dbReference type="NCBI Taxonomy" id="3063330"/>
    <lineage>
        <taxon>Bacteria</taxon>
        <taxon>Pseudomonadati</taxon>
        <taxon>Pseudomonadota</taxon>
        <taxon>Alphaproteobacteria</taxon>
        <taxon>Sphingomonadales</taxon>
        <taxon>Sphingomonadaceae</taxon>
        <taxon>Sphingomonas</taxon>
    </lineage>
</organism>
<dbReference type="PROSITE" id="PS50110">
    <property type="entry name" value="RESPONSE_REGULATORY"/>
    <property type="match status" value="1"/>
</dbReference>
<gene>
    <name evidence="4" type="ORF">Q4F19_05675</name>
</gene>
<evidence type="ECO:0000313" key="4">
    <source>
        <dbReference type="EMBL" id="MDO6413863.1"/>
    </source>
</evidence>
<dbReference type="EMBL" id="JAUOTP010000002">
    <property type="protein sequence ID" value="MDO6413863.1"/>
    <property type="molecule type" value="Genomic_DNA"/>
</dbReference>
<dbReference type="SMART" id="SM00448">
    <property type="entry name" value="REC"/>
    <property type="match status" value="1"/>
</dbReference>
<evidence type="ECO:0000313" key="5">
    <source>
        <dbReference type="Proteomes" id="UP001169764"/>
    </source>
</evidence>
<evidence type="ECO:0000256" key="2">
    <source>
        <dbReference type="PROSITE-ProRule" id="PRU00169"/>
    </source>
</evidence>
<dbReference type="InterPro" id="IPR050595">
    <property type="entry name" value="Bact_response_regulator"/>
</dbReference>
<dbReference type="RefSeq" id="WP_303540603.1">
    <property type="nucleotide sequence ID" value="NZ_JAUOTP010000002.1"/>
</dbReference>
<feature type="domain" description="Response regulatory" evidence="3">
    <location>
        <begin position="4"/>
        <end position="120"/>
    </location>
</feature>
<dbReference type="PANTHER" id="PTHR44591:SF3">
    <property type="entry name" value="RESPONSE REGULATORY DOMAIN-CONTAINING PROTEIN"/>
    <property type="match status" value="1"/>
</dbReference>